<protein>
    <recommendedName>
        <fullName evidence="1">DUF7673 domain-containing protein</fullName>
    </recommendedName>
</protein>
<dbReference type="HOGENOM" id="CLU_2118468_0_0_5"/>
<evidence type="ECO:0000313" key="2">
    <source>
        <dbReference type="EMBL" id="ABE65218.1"/>
    </source>
</evidence>
<reference evidence="3" key="1">
    <citation type="submission" date="2006-03" db="EMBL/GenBank/DDBJ databases">
        <title>Complete sequence of plasmid 3 of Nitrobacter hamburgensis X14.</title>
        <authorList>
            <consortium name="US DOE Joint Genome Institute"/>
            <person name="Copeland A."/>
            <person name="Lucas S."/>
            <person name="Lapidus A."/>
            <person name="Barry K."/>
            <person name="Detter J.C."/>
            <person name="Glavina del Rio T."/>
            <person name="Hammon N."/>
            <person name="Israni S."/>
            <person name="Dalin E."/>
            <person name="Tice H."/>
            <person name="Pitluck S."/>
            <person name="Chain P."/>
            <person name="Malfatti S."/>
            <person name="Shin M."/>
            <person name="Vergez L."/>
            <person name="Schmutz J."/>
            <person name="Larimer F."/>
            <person name="Land M."/>
            <person name="Hauser L."/>
            <person name="Kyrpides N."/>
            <person name="Ivanova N."/>
            <person name="Ward B."/>
            <person name="Arp D."/>
            <person name="Klotz M."/>
            <person name="Stein L."/>
            <person name="O'Mullan G."/>
            <person name="Starkenburg S."/>
            <person name="Sayavedra L."/>
            <person name="Poret-Peterson A.T."/>
            <person name="Gentry M.E."/>
            <person name="Bruce D."/>
            <person name="Richardson P."/>
        </authorList>
    </citation>
    <scope>NUCLEOTIDE SEQUENCE [LARGE SCALE GENOMIC DNA]</scope>
    <source>
        <strain evidence="3">DSM 10229 / NCIMB 13809 / X14</strain>
        <plasmid evidence="3">Plasmid pNITHX3</plasmid>
    </source>
</reference>
<gene>
    <name evidence="2" type="ordered locus">Nham_4663</name>
</gene>
<geneLocation type="plasmid" evidence="3">
    <name>pNITHX3</name>
</geneLocation>
<keyword evidence="3" id="KW-1185">Reference proteome</keyword>
<dbReference type="RefSeq" id="WP_011505297.1">
    <property type="nucleotide sequence ID" value="NC_007961.1"/>
</dbReference>
<dbReference type="Proteomes" id="UP000001953">
    <property type="component" value="Plasmid 3"/>
</dbReference>
<feature type="domain" description="DUF7673" evidence="1">
    <location>
        <begin position="6"/>
        <end position="80"/>
    </location>
</feature>
<name>Q1QEX9_NITHX</name>
<proteinExistence type="predicted"/>
<sequence length="114" mass="12348">MDDATRAAFERLLEVATSDTGQSRRVANFIFAWWNADSLGGFDLADMFAVDRDIARDMAIVAARLAEAPAAEYPKGLPCRDREPHQALAAGSLGAFGRSLTATVLSRLPRPRAL</sequence>
<dbReference type="Pfam" id="PF24720">
    <property type="entry name" value="DUF7673"/>
    <property type="match status" value="1"/>
</dbReference>
<dbReference type="EMBL" id="CP000322">
    <property type="protein sequence ID" value="ABE65218.1"/>
    <property type="molecule type" value="Genomic_DNA"/>
</dbReference>
<evidence type="ECO:0000313" key="3">
    <source>
        <dbReference type="Proteomes" id="UP000001953"/>
    </source>
</evidence>
<accession>Q1QEX9</accession>
<dbReference type="KEGG" id="nha:Nham_4663"/>
<organism evidence="2 3">
    <name type="scientific">Nitrobacter hamburgensis (strain DSM 10229 / NCIMB 13809 / X14)</name>
    <dbReference type="NCBI Taxonomy" id="323097"/>
    <lineage>
        <taxon>Bacteria</taxon>
        <taxon>Pseudomonadati</taxon>
        <taxon>Pseudomonadota</taxon>
        <taxon>Alphaproteobacteria</taxon>
        <taxon>Hyphomicrobiales</taxon>
        <taxon>Nitrobacteraceae</taxon>
        <taxon>Nitrobacter</taxon>
    </lineage>
</organism>
<evidence type="ECO:0000259" key="1">
    <source>
        <dbReference type="Pfam" id="PF24720"/>
    </source>
</evidence>
<dbReference type="InterPro" id="IPR056090">
    <property type="entry name" value="DUF7673"/>
</dbReference>
<dbReference type="AlphaFoldDB" id="Q1QEX9"/>
<keyword evidence="2" id="KW-0614">Plasmid</keyword>